<dbReference type="AlphaFoldDB" id="A0AAE1EHZ2"/>
<proteinExistence type="predicted"/>
<keyword evidence="2" id="KW-1185">Reference proteome</keyword>
<accession>A0AAE1EHZ2</accession>
<organism evidence="1 2">
    <name type="scientific">Petrolisthes cinctipes</name>
    <name type="common">Flat porcelain crab</name>
    <dbReference type="NCBI Taxonomy" id="88211"/>
    <lineage>
        <taxon>Eukaryota</taxon>
        <taxon>Metazoa</taxon>
        <taxon>Ecdysozoa</taxon>
        <taxon>Arthropoda</taxon>
        <taxon>Crustacea</taxon>
        <taxon>Multicrustacea</taxon>
        <taxon>Malacostraca</taxon>
        <taxon>Eumalacostraca</taxon>
        <taxon>Eucarida</taxon>
        <taxon>Decapoda</taxon>
        <taxon>Pleocyemata</taxon>
        <taxon>Anomura</taxon>
        <taxon>Galatheoidea</taxon>
        <taxon>Porcellanidae</taxon>
        <taxon>Petrolisthes</taxon>
    </lineage>
</organism>
<evidence type="ECO:0000313" key="2">
    <source>
        <dbReference type="Proteomes" id="UP001286313"/>
    </source>
</evidence>
<sequence>MAVILEHEHIVHLVAVRAPPVVDFITGAKQTAGCERDLLVRLSGRPGVAVDNRQRPIGVADSFKLVCGFMAIVVSCERVSAPVTASAVAEFVFLNGQAWRPVLCVRQTR</sequence>
<dbReference type="EMBL" id="JAWQEG010007560">
    <property type="protein sequence ID" value="KAK3852163.1"/>
    <property type="molecule type" value="Genomic_DNA"/>
</dbReference>
<gene>
    <name evidence="1" type="ORF">Pcinc_041239</name>
</gene>
<dbReference type="Proteomes" id="UP001286313">
    <property type="component" value="Unassembled WGS sequence"/>
</dbReference>
<protein>
    <submittedName>
        <fullName evidence="1">Uncharacterized protein</fullName>
    </submittedName>
</protein>
<reference evidence="1" key="1">
    <citation type="submission" date="2023-10" db="EMBL/GenBank/DDBJ databases">
        <title>Genome assemblies of two species of porcelain crab, Petrolisthes cinctipes and Petrolisthes manimaculis (Anomura: Porcellanidae).</title>
        <authorList>
            <person name="Angst P."/>
        </authorList>
    </citation>
    <scope>NUCLEOTIDE SEQUENCE</scope>
    <source>
        <strain evidence="1">PB745_01</strain>
        <tissue evidence="1">Gill</tissue>
    </source>
</reference>
<comment type="caution">
    <text evidence="1">The sequence shown here is derived from an EMBL/GenBank/DDBJ whole genome shotgun (WGS) entry which is preliminary data.</text>
</comment>
<evidence type="ECO:0000313" key="1">
    <source>
        <dbReference type="EMBL" id="KAK3852163.1"/>
    </source>
</evidence>
<name>A0AAE1EHZ2_PETCI</name>